<comment type="caution">
    <text evidence="1">The sequence shown here is derived from an EMBL/GenBank/DDBJ whole genome shotgun (WGS) entry which is preliminary data.</text>
</comment>
<sequence length="31" mass="3650">MTNLFTQDNLNELKAALKNQSYAPYHRRLQA</sequence>
<protein>
    <submittedName>
        <fullName evidence="1">Uncharacterized protein</fullName>
    </submittedName>
</protein>
<dbReference type="EMBL" id="JBEPLO010000030">
    <property type="protein sequence ID" value="MET3559019.1"/>
    <property type="molecule type" value="Genomic_DNA"/>
</dbReference>
<reference evidence="1 2" key="1">
    <citation type="submission" date="2024-06" db="EMBL/GenBank/DDBJ databases">
        <title>Genomic Encyclopedia of Type Strains, Phase IV (KMG-IV): sequencing the most valuable type-strain genomes for metagenomic binning, comparative biology and taxonomic classification.</title>
        <authorList>
            <person name="Goeker M."/>
        </authorList>
    </citation>
    <scope>NUCLEOTIDE SEQUENCE [LARGE SCALE GENOMIC DNA]</scope>
    <source>
        <strain evidence="1 2">DSM 28303</strain>
    </source>
</reference>
<name>A0ABV2FKA9_9STRE</name>
<evidence type="ECO:0000313" key="2">
    <source>
        <dbReference type="Proteomes" id="UP001549122"/>
    </source>
</evidence>
<gene>
    <name evidence="1" type="ORF">ABID29_002168</name>
</gene>
<dbReference type="Proteomes" id="UP001549122">
    <property type="component" value="Unassembled WGS sequence"/>
</dbReference>
<keyword evidence="2" id="KW-1185">Reference proteome</keyword>
<accession>A0ABV2FKA9</accession>
<proteinExistence type="predicted"/>
<evidence type="ECO:0000313" key="1">
    <source>
        <dbReference type="EMBL" id="MET3559019.1"/>
    </source>
</evidence>
<feature type="non-terminal residue" evidence="1">
    <location>
        <position position="31"/>
    </location>
</feature>
<organism evidence="1 2">
    <name type="scientific">Streptococcus rupicaprae</name>
    <dbReference type="NCBI Taxonomy" id="759619"/>
    <lineage>
        <taxon>Bacteria</taxon>
        <taxon>Bacillati</taxon>
        <taxon>Bacillota</taxon>
        <taxon>Bacilli</taxon>
        <taxon>Lactobacillales</taxon>
        <taxon>Streptococcaceae</taxon>
        <taxon>Streptococcus</taxon>
    </lineage>
</organism>